<evidence type="ECO:0000313" key="3">
    <source>
        <dbReference type="Proteomes" id="UP000535838"/>
    </source>
</evidence>
<dbReference type="SUPFAM" id="SSF53448">
    <property type="entry name" value="Nucleotide-diphospho-sugar transferases"/>
    <property type="match status" value="1"/>
</dbReference>
<dbReference type="Gene3D" id="3.90.550.10">
    <property type="entry name" value="Spore Coat Polysaccharide Biosynthesis Protein SpsA, Chain A"/>
    <property type="match status" value="1"/>
</dbReference>
<sequence length="311" mass="35133">MESNRSSLSVSVVICTYSRAELLRQTLLSLESVSGIAKAEVIVVDNNSPDHTSVIVAKCIERLRGKVNLKYVFEARQGLSVARNRGIAESSGSIIAFLDDDAIPSSSWLTSVQSAFERYPDAAAIGGIIHPNFETSKPDWLVKELELGFTIVNLGDKERTYPRRLHPFGANMAIRKEIFKELRFPEELGRKGNSLLSGEESWLFEEIQSQGKKLLYIPGMSVAHFIDASRLRPEWIKRRYYYQGVSLAVWNNRLPARIRLVLFLLVKRGYLLINSLFVRSPGQRLVQECRMESIRGSVETLRSRGAIPAYE</sequence>
<reference evidence="2 3" key="1">
    <citation type="submission" date="2020-08" db="EMBL/GenBank/DDBJ databases">
        <title>Cohnella phylogeny.</title>
        <authorList>
            <person name="Dunlap C."/>
        </authorList>
    </citation>
    <scope>NUCLEOTIDE SEQUENCE [LARGE SCALE GENOMIC DNA]</scope>
    <source>
        <strain evidence="2 3">DSM 25241</strain>
    </source>
</reference>
<comment type="caution">
    <text evidence="2">The sequence shown here is derived from an EMBL/GenBank/DDBJ whole genome shotgun (WGS) entry which is preliminary data.</text>
</comment>
<keyword evidence="3" id="KW-1185">Reference proteome</keyword>
<dbReference type="Proteomes" id="UP000535838">
    <property type="component" value="Unassembled WGS sequence"/>
</dbReference>
<dbReference type="CDD" id="cd00761">
    <property type="entry name" value="Glyco_tranf_GTA_type"/>
    <property type="match status" value="1"/>
</dbReference>
<dbReference type="PANTHER" id="PTHR43685:SF3">
    <property type="entry name" value="SLR2126 PROTEIN"/>
    <property type="match status" value="1"/>
</dbReference>
<evidence type="ECO:0000313" key="2">
    <source>
        <dbReference type="EMBL" id="MBB6635121.1"/>
    </source>
</evidence>
<dbReference type="InterPro" id="IPR001173">
    <property type="entry name" value="Glyco_trans_2-like"/>
</dbReference>
<dbReference type="Pfam" id="PF00535">
    <property type="entry name" value="Glycos_transf_2"/>
    <property type="match status" value="1"/>
</dbReference>
<dbReference type="RefSeq" id="WP_185120365.1">
    <property type="nucleotide sequence ID" value="NZ_JACJVQ010000011.1"/>
</dbReference>
<dbReference type="EMBL" id="JACJVQ010000011">
    <property type="protein sequence ID" value="MBB6635121.1"/>
    <property type="molecule type" value="Genomic_DNA"/>
</dbReference>
<organism evidence="2 3">
    <name type="scientific">Cohnella thailandensis</name>
    <dbReference type="NCBI Taxonomy" id="557557"/>
    <lineage>
        <taxon>Bacteria</taxon>
        <taxon>Bacillati</taxon>
        <taxon>Bacillota</taxon>
        <taxon>Bacilli</taxon>
        <taxon>Bacillales</taxon>
        <taxon>Paenibacillaceae</taxon>
        <taxon>Cohnella</taxon>
    </lineage>
</organism>
<keyword evidence="2" id="KW-0808">Transferase</keyword>
<accession>A0A841T214</accession>
<feature type="domain" description="Glycosyltransferase 2-like" evidence="1">
    <location>
        <begin position="11"/>
        <end position="182"/>
    </location>
</feature>
<protein>
    <submittedName>
        <fullName evidence="2">Glycosyltransferase family 2 protein</fullName>
    </submittedName>
</protein>
<dbReference type="InterPro" id="IPR050834">
    <property type="entry name" value="Glycosyltransf_2"/>
</dbReference>
<proteinExistence type="predicted"/>
<gene>
    <name evidence="2" type="ORF">H7B67_13455</name>
</gene>
<dbReference type="InterPro" id="IPR029044">
    <property type="entry name" value="Nucleotide-diphossugar_trans"/>
</dbReference>
<name>A0A841T214_9BACL</name>
<dbReference type="AlphaFoldDB" id="A0A841T214"/>
<dbReference type="PANTHER" id="PTHR43685">
    <property type="entry name" value="GLYCOSYLTRANSFERASE"/>
    <property type="match status" value="1"/>
</dbReference>
<dbReference type="GO" id="GO:0016740">
    <property type="term" value="F:transferase activity"/>
    <property type="evidence" value="ECO:0007669"/>
    <property type="project" value="UniProtKB-KW"/>
</dbReference>
<evidence type="ECO:0000259" key="1">
    <source>
        <dbReference type="Pfam" id="PF00535"/>
    </source>
</evidence>